<proteinExistence type="predicted"/>
<feature type="region of interest" description="Disordered" evidence="1">
    <location>
        <begin position="1"/>
        <end position="57"/>
    </location>
</feature>
<dbReference type="Proteomes" id="UP001172457">
    <property type="component" value="Chromosome 5"/>
</dbReference>
<evidence type="ECO:0000313" key="2">
    <source>
        <dbReference type="EMBL" id="KAJ9547254.1"/>
    </source>
</evidence>
<gene>
    <name evidence="2" type="ORF">OSB04_019797</name>
</gene>
<evidence type="ECO:0000313" key="3">
    <source>
        <dbReference type="Proteomes" id="UP001172457"/>
    </source>
</evidence>
<evidence type="ECO:0000256" key="1">
    <source>
        <dbReference type="SAM" id="MobiDB-lite"/>
    </source>
</evidence>
<feature type="region of interest" description="Disordered" evidence="1">
    <location>
        <begin position="128"/>
        <end position="182"/>
    </location>
</feature>
<comment type="caution">
    <text evidence="2">The sequence shown here is derived from an EMBL/GenBank/DDBJ whole genome shotgun (WGS) entry which is preliminary data.</text>
</comment>
<dbReference type="AlphaFoldDB" id="A0AA38SSN6"/>
<accession>A0AA38SSN6</accession>
<feature type="compositionally biased region" description="Basic residues" evidence="1">
    <location>
        <begin position="1"/>
        <end position="13"/>
    </location>
</feature>
<feature type="compositionally biased region" description="Polar residues" evidence="1">
    <location>
        <begin position="156"/>
        <end position="172"/>
    </location>
</feature>
<keyword evidence="3" id="KW-1185">Reference proteome</keyword>
<protein>
    <submittedName>
        <fullName evidence="2">Uncharacterized protein</fullName>
    </submittedName>
</protein>
<sequence length="340" mass="38854">MWKTRAKVPHKISRKDVDKGNMAKKVSDVINVRQNRSREEVDKSTMPEKALSSCTDEPLHGPSPFINLKCLNQTDRIPITPVEFRNQLLESSSSATFNMDVPQVPHKRSRKQVDRGTIAKGLPSCMEQLSHKASPSNNLKTSNQKDSIPRTPIEVNKNQLLKSSPSATSNMELPQVPRKRSRLEADNDTMGNTLDKEIQQTKTVDEEKRRLEEIISMQDELIAEQKRTLETIKVQHEKRMLEAIKVQHEKRMLEAKIHMQDEIIAQQKMALLGATKLQVQDKVIAEQKAMPETIKLQNEKRMLEEKIQRQDKIIAEQKALLDGMKLPHEKIETELGNIGS</sequence>
<name>A0AA38SSN6_9ASTR</name>
<feature type="compositionally biased region" description="Basic and acidic residues" evidence="1">
    <location>
        <begin position="36"/>
        <end position="46"/>
    </location>
</feature>
<feature type="compositionally biased region" description="Polar residues" evidence="1">
    <location>
        <begin position="131"/>
        <end position="146"/>
    </location>
</feature>
<organism evidence="2 3">
    <name type="scientific">Centaurea solstitialis</name>
    <name type="common">yellow star-thistle</name>
    <dbReference type="NCBI Taxonomy" id="347529"/>
    <lineage>
        <taxon>Eukaryota</taxon>
        <taxon>Viridiplantae</taxon>
        <taxon>Streptophyta</taxon>
        <taxon>Embryophyta</taxon>
        <taxon>Tracheophyta</taxon>
        <taxon>Spermatophyta</taxon>
        <taxon>Magnoliopsida</taxon>
        <taxon>eudicotyledons</taxon>
        <taxon>Gunneridae</taxon>
        <taxon>Pentapetalae</taxon>
        <taxon>asterids</taxon>
        <taxon>campanulids</taxon>
        <taxon>Asterales</taxon>
        <taxon>Asteraceae</taxon>
        <taxon>Carduoideae</taxon>
        <taxon>Cardueae</taxon>
        <taxon>Centaureinae</taxon>
        <taxon>Centaurea</taxon>
    </lineage>
</organism>
<feature type="compositionally biased region" description="Basic and acidic residues" evidence="1">
    <location>
        <begin position="14"/>
        <end position="27"/>
    </location>
</feature>
<reference evidence="2" key="1">
    <citation type="submission" date="2023-03" db="EMBL/GenBank/DDBJ databases">
        <title>Chromosome-scale reference genome and RAD-based genetic map of yellow starthistle (Centaurea solstitialis) reveal putative structural variation and QTLs associated with invader traits.</title>
        <authorList>
            <person name="Reatini B."/>
            <person name="Cang F.A."/>
            <person name="Jiang Q."/>
            <person name="Mckibben M.T.W."/>
            <person name="Barker M.S."/>
            <person name="Rieseberg L.H."/>
            <person name="Dlugosch K.M."/>
        </authorList>
    </citation>
    <scope>NUCLEOTIDE SEQUENCE</scope>
    <source>
        <strain evidence="2">CAN-66</strain>
        <tissue evidence="2">Leaf</tissue>
    </source>
</reference>
<dbReference type="EMBL" id="JARYMX010000005">
    <property type="protein sequence ID" value="KAJ9547254.1"/>
    <property type="molecule type" value="Genomic_DNA"/>
</dbReference>